<dbReference type="Proteomes" id="UP001056323">
    <property type="component" value="Chromosome"/>
</dbReference>
<dbReference type="EMBL" id="CP097750">
    <property type="protein sequence ID" value="URJ24689.1"/>
    <property type="molecule type" value="Genomic_DNA"/>
</dbReference>
<dbReference type="Gene3D" id="3.30.1360.40">
    <property type="match status" value="1"/>
</dbReference>
<dbReference type="AlphaFoldDB" id="A0AAE9L6N3"/>
<reference evidence="9" key="1">
    <citation type="submission" date="2022-05" db="EMBL/GenBank/DDBJ databases">
        <title>Impact of host demography and evolutionary history on endosymbiont molecular evolution: a test in carpenter ants (Genus Camponotus) and their Blochmannia endosymbionts.</title>
        <authorList>
            <person name="Manthey J.D."/>
            <person name="Giron J.C."/>
            <person name="Hruska J.P."/>
        </authorList>
    </citation>
    <scope>NUCLEOTIDE SEQUENCE</scope>
    <source>
        <strain evidence="9">C-049</strain>
        <strain evidence="8">C-050</strain>
    </source>
</reference>
<dbReference type="HAMAP" id="MF_00040">
    <property type="entry name" value="RRF"/>
    <property type="match status" value="1"/>
</dbReference>
<dbReference type="GO" id="GO:0005829">
    <property type="term" value="C:cytosol"/>
    <property type="evidence" value="ECO:0007669"/>
    <property type="project" value="GOC"/>
</dbReference>
<evidence type="ECO:0000313" key="9">
    <source>
        <dbReference type="EMBL" id="URJ27491.1"/>
    </source>
</evidence>
<dbReference type="InterPro" id="IPR036191">
    <property type="entry name" value="RRF_sf"/>
</dbReference>
<dbReference type="GO" id="GO:0002184">
    <property type="term" value="P:cytoplasmic translational termination"/>
    <property type="evidence" value="ECO:0007669"/>
    <property type="project" value="TreeGrafter"/>
</dbReference>
<organism evidence="9 10">
    <name type="scientific">Candidatus Blochmanniella camponoti</name>
    <dbReference type="NCBI Taxonomy" id="108080"/>
    <lineage>
        <taxon>Bacteria</taxon>
        <taxon>Pseudomonadati</taxon>
        <taxon>Pseudomonadota</taxon>
        <taxon>Gammaproteobacteria</taxon>
        <taxon>Enterobacterales</taxon>
        <taxon>Enterobacteriaceae</taxon>
        <taxon>ant endosymbionts</taxon>
        <taxon>Candidatus Blochmanniella</taxon>
    </lineage>
</organism>
<dbReference type="Pfam" id="PF01765">
    <property type="entry name" value="RRF"/>
    <property type="match status" value="1"/>
</dbReference>
<name>A0AAE9L6N3_9ENTR</name>
<keyword evidence="11" id="KW-1185">Reference proteome</keyword>
<dbReference type="GO" id="GO:0043023">
    <property type="term" value="F:ribosomal large subunit binding"/>
    <property type="evidence" value="ECO:0007669"/>
    <property type="project" value="TreeGrafter"/>
</dbReference>
<dbReference type="FunFam" id="3.30.1360.40:FF:000001">
    <property type="entry name" value="Ribosome-recycling factor"/>
    <property type="match status" value="1"/>
</dbReference>
<dbReference type="FunFam" id="1.10.132.20:FF:000001">
    <property type="entry name" value="Ribosome-recycling factor"/>
    <property type="match status" value="1"/>
</dbReference>
<evidence type="ECO:0000313" key="8">
    <source>
        <dbReference type="EMBL" id="URJ24689.1"/>
    </source>
</evidence>
<evidence type="ECO:0000256" key="6">
    <source>
        <dbReference type="HAMAP-Rule" id="MF_00040"/>
    </source>
</evidence>
<dbReference type="SUPFAM" id="SSF55194">
    <property type="entry name" value="Ribosome recycling factor, RRF"/>
    <property type="match status" value="1"/>
</dbReference>
<sequence>MINKIDNIQTDSEIHMKKCIKNFKTTINNIHIGRISPNILNNIRVDYYGVSTPLSQVANAIVEDSRTLAITVFDHQLIKSTEKAIFMSDLELIPISYGNTIRVTLPALTEERRHALIKMVRTEAEKSKIAVRSVRRIANDKTKILLKNKEINEDEEHVFQNEIQKLTNIWIKEIDIILTEKESELMKF</sequence>
<evidence type="ECO:0000256" key="3">
    <source>
        <dbReference type="ARBA" id="ARBA00022490"/>
    </source>
</evidence>
<dbReference type="PANTHER" id="PTHR20982">
    <property type="entry name" value="RIBOSOME RECYCLING FACTOR"/>
    <property type="match status" value="1"/>
</dbReference>
<dbReference type="InterPro" id="IPR002661">
    <property type="entry name" value="Ribosome_recyc_fac"/>
</dbReference>
<dbReference type="RefSeq" id="WP_250246866.1">
    <property type="nucleotide sequence ID" value="NZ_CP097749.1"/>
</dbReference>
<protein>
    <recommendedName>
        <fullName evidence="6">Ribosome-recycling factor</fullName>
        <shortName evidence="6">RRF</shortName>
    </recommendedName>
    <alternativeName>
        <fullName evidence="6">Ribosome-releasing factor</fullName>
    </alternativeName>
</protein>
<gene>
    <name evidence="6 9" type="primary">frr</name>
    <name evidence="9" type="ORF">M9394_02990</name>
    <name evidence="8" type="ORF">M9404_01040</name>
</gene>
<evidence type="ECO:0000259" key="7">
    <source>
        <dbReference type="Pfam" id="PF01765"/>
    </source>
</evidence>
<comment type="similarity">
    <text evidence="2 6">Belongs to the RRF family.</text>
</comment>
<dbReference type="KEGG" id="bhb:M9394_02990"/>
<feature type="domain" description="Ribosome recycling factor" evidence="7">
    <location>
        <begin position="23"/>
        <end position="186"/>
    </location>
</feature>
<dbReference type="NCBIfam" id="TIGR00496">
    <property type="entry name" value="frr"/>
    <property type="match status" value="1"/>
</dbReference>
<evidence type="ECO:0000313" key="11">
    <source>
        <dbReference type="Proteomes" id="UP001056483"/>
    </source>
</evidence>
<accession>A0AAE9L6N3</accession>
<comment type="function">
    <text evidence="5 6">Responsible for the release of ribosomes from messenger RNA at the termination of protein biosynthesis. May increase the efficiency of translation by recycling ribosomes from one round of translation to another.</text>
</comment>
<dbReference type="Gene3D" id="1.10.132.20">
    <property type="entry name" value="Ribosome-recycling factor"/>
    <property type="match status" value="1"/>
</dbReference>
<evidence type="ECO:0000256" key="5">
    <source>
        <dbReference type="ARBA" id="ARBA00025050"/>
    </source>
</evidence>
<keyword evidence="4 6" id="KW-0648">Protein biosynthesis</keyword>
<comment type="subcellular location">
    <subcellularLocation>
        <location evidence="1 6">Cytoplasm</location>
    </subcellularLocation>
</comment>
<evidence type="ECO:0000256" key="2">
    <source>
        <dbReference type="ARBA" id="ARBA00005912"/>
    </source>
</evidence>
<evidence type="ECO:0000313" key="10">
    <source>
        <dbReference type="Proteomes" id="UP001056323"/>
    </source>
</evidence>
<dbReference type="InterPro" id="IPR023584">
    <property type="entry name" value="Ribosome_recyc_fac_dom"/>
</dbReference>
<dbReference type="PANTHER" id="PTHR20982:SF3">
    <property type="entry name" value="MITOCHONDRIAL RIBOSOME RECYCLING FACTOR PSEUDO 1"/>
    <property type="match status" value="1"/>
</dbReference>
<evidence type="ECO:0000256" key="4">
    <source>
        <dbReference type="ARBA" id="ARBA00022917"/>
    </source>
</evidence>
<dbReference type="Proteomes" id="UP001056483">
    <property type="component" value="Chromosome"/>
</dbReference>
<proteinExistence type="inferred from homology"/>
<evidence type="ECO:0000256" key="1">
    <source>
        <dbReference type="ARBA" id="ARBA00004496"/>
    </source>
</evidence>
<keyword evidence="3 6" id="KW-0963">Cytoplasm</keyword>
<dbReference type="EMBL" id="CP097751">
    <property type="protein sequence ID" value="URJ27491.1"/>
    <property type="molecule type" value="Genomic_DNA"/>
</dbReference>
<dbReference type="CDD" id="cd00520">
    <property type="entry name" value="RRF"/>
    <property type="match status" value="1"/>
</dbReference>